<organism evidence="3 4">
    <name type="scientific">Bifiguratus adelaidae</name>
    <dbReference type="NCBI Taxonomy" id="1938954"/>
    <lineage>
        <taxon>Eukaryota</taxon>
        <taxon>Fungi</taxon>
        <taxon>Fungi incertae sedis</taxon>
        <taxon>Mucoromycota</taxon>
        <taxon>Mucoromycotina</taxon>
        <taxon>Endogonomycetes</taxon>
        <taxon>Endogonales</taxon>
        <taxon>Endogonales incertae sedis</taxon>
        <taxon>Bifiguratus</taxon>
    </lineage>
</organism>
<dbReference type="EMBL" id="MVBO01000066">
    <property type="protein sequence ID" value="OZJ03839.1"/>
    <property type="molecule type" value="Genomic_DNA"/>
</dbReference>
<proteinExistence type="predicted"/>
<keyword evidence="2" id="KW-0812">Transmembrane</keyword>
<feature type="compositionally biased region" description="Polar residues" evidence="1">
    <location>
        <begin position="118"/>
        <end position="141"/>
    </location>
</feature>
<accession>A0A261XZP4</accession>
<protein>
    <submittedName>
        <fullName evidence="3">Uncharacterized protein</fullName>
    </submittedName>
</protein>
<feature type="region of interest" description="Disordered" evidence="1">
    <location>
        <begin position="112"/>
        <end position="169"/>
    </location>
</feature>
<evidence type="ECO:0000313" key="3">
    <source>
        <dbReference type="EMBL" id="OZJ03839.1"/>
    </source>
</evidence>
<keyword evidence="2" id="KW-1133">Transmembrane helix</keyword>
<sequence length="186" mass="20455">MVDAVNLAITVVVLGVACIGGTAVVVYIVYRTRQHEQILHEEDYLHYHLNTSKEILVNHAIDRQGNTDEKTEEGQPMLKDVVIDTEPAAPSTNLSNSSIRFSSRSASAASSTRTFTSYDTSSTGYPESSLPGSSRQSTPSRVSIHAINTPITTASEVEDKRKSTGRQSMYKELFGQVWNGWSEDRS</sequence>
<keyword evidence="4" id="KW-1185">Reference proteome</keyword>
<evidence type="ECO:0000256" key="2">
    <source>
        <dbReference type="SAM" id="Phobius"/>
    </source>
</evidence>
<evidence type="ECO:0000256" key="1">
    <source>
        <dbReference type="SAM" id="MobiDB-lite"/>
    </source>
</evidence>
<dbReference type="Proteomes" id="UP000242875">
    <property type="component" value="Unassembled WGS sequence"/>
</dbReference>
<feature type="transmembrane region" description="Helical" evidence="2">
    <location>
        <begin position="6"/>
        <end position="30"/>
    </location>
</feature>
<comment type="caution">
    <text evidence="3">The sequence shown here is derived from an EMBL/GenBank/DDBJ whole genome shotgun (WGS) entry which is preliminary data.</text>
</comment>
<reference evidence="3 4" key="1">
    <citation type="journal article" date="2017" name="Mycologia">
        <title>Bifiguratus adelaidae, gen. et sp. nov., a new member of Mucoromycotina in endophytic and soil-dwelling habitats.</title>
        <authorList>
            <person name="Torres-Cruz T.J."/>
            <person name="Billingsley Tobias T.L."/>
            <person name="Almatruk M."/>
            <person name="Hesse C."/>
            <person name="Kuske C.R."/>
            <person name="Desiro A."/>
            <person name="Benucci G.M."/>
            <person name="Bonito G."/>
            <person name="Stajich J.E."/>
            <person name="Dunlap C."/>
            <person name="Arnold A.E."/>
            <person name="Porras-Alfaro A."/>
        </authorList>
    </citation>
    <scope>NUCLEOTIDE SEQUENCE [LARGE SCALE GENOMIC DNA]</scope>
    <source>
        <strain evidence="3 4">AZ0501</strain>
    </source>
</reference>
<evidence type="ECO:0000313" key="4">
    <source>
        <dbReference type="Proteomes" id="UP000242875"/>
    </source>
</evidence>
<dbReference type="AlphaFoldDB" id="A0A261XZP4"/>
<name>A0A261XZP4_9FUNG</name>
<gene>
    <name evidence="3" type="ORF">BZG36_04310</name>
</gene>
<keyword evidence="2" id="KW-0472">Membrane</keyword>